<proteinExistence type="inferred from homology"/>
<accession>A0ABN8T4J4</accession>
<keyword evidence="3" id="KW-1185">Reference proteome</keyword>
<organism evidence="2 3">
    <name type="scientific">Porites evermanni</name>
    <dbReference type="NCBI Taxonomy" id="104178"/>
    <lineage>
        <taxon>Eukaryota</taxon>
        <taxon>Metazoa</taxon>
        <taxon>Cnidaria</taxon>
        <taxon>Anthozoa</taxon>
        <taxon>Hexacorallia</taxon>
        <taxon>Scleractinia</taxon>
        <taxon>Fungiina</taxon>
        <taxon>Poritidae</taxon>
        <taxon>Porites</taxon>
    </lineage>
</organism>
<sequence length="78" mass="8859">LPDPSEKFEELLSRVRRKQHKKRPMATFPLTLGDGIELGVSVFNLCGAAKKSSHINLDSRTNEEIRTHTKYICVVSTY</sequence>
<dbReference type="EMBL" id="CALNXI010006944">
    <property type="protein sequence ID" value="CAH3199226.1"/>
    <property type="molecule type" value="Genomic_DNA"/>
</dbReference>
<evidence type="ECO:0000313" key="2">
    <source>
        <dbReference type="EMBL" id="CAH3199226.1"/>
    </source>
</evidence>
<gene>
    <name evidence="2" type="ORF">PEVE_00039397</name>
</gene>
<dbReference type="Gene3D" id="4.10.970.10">
    <property type="entry name" value="Ku70, bridge and pillars"/>
    <property type="match status" value="1"/>
</dbReference>
<dbReference type="PANTHER" id="PTHR12604">
    <property type="entry name" value="KU AUTOANTIGEN DNA HELICASE"/>
    <property type="match status" value="1"/>
</dbReference>
<reference evidence="2 3" key="1">
    <citation type="submission" date="2022-05" db="EMBL/GenBank/DDBJ databases">
        <authorList>
            <consortium name="Genoscope - CEA"/>
            <person name="William W."/>
        </authorList>
    </citation>
    <scope>NUCLEOTIDE SEQUENCE [LARGE SCALE GENOMIC DNA]</scope>
</reference>
<evidence type="ECO:0000313" key="3">
    <source>
        <dbReference type="Proteomes" id="UP001159427"/>
    </source>
</evidence>
<dbReference type="Proteomes" id="UP001159427">
    <property type="component" value="Unassembled WGS sequence"/>
</dbReference>
<dbReference type="InterPro" id="IPR027388">
    <property type="entry name" value="Ku70_bridge/pillars_dom_sf"/>
</dbReference>
<dbReference type="SUPFAM" id="SSF100939">
    <property type="entry name" value="SPOC domain-like"/>
    <property type="match status" value="1"/>
</dbReference>
<dbReference type="InterPro" id="IPR016194">
    <property type="entry name" value="SPOC-like_C_dom_sf"/>
</dbReference>
<comment type="caution">
    <text evidence="2">The sequence shown here is derived from an EMBL/GenBank/DDBJ whole genome shotgun (WGS) entry which is preliminary data.</text>
</comment>
<comment type="similarity">
    <text evidence="1">Belongs to the ku70 family.</text>
</comment>
<evidence type="ECO:0000256" key="1">
    <source>
        <dbReference type="ARBA" id="ARBA00005240"/>
    </source>
</evidence>
<name>A0ABN8T4J4_9CNID</name>
<feature type="non-terminal residue" evidence="2">
    <location>
        <position position="1"/>
    </location>
</feature>
<dbReference type="PANTHER" id="PTHR12604:SF2">
    <property type="entry name" value="X-RAY REPAIR CROSS-COMPLEMENTING PROTEIN 6"/>
    <property type="match status" value="1"/>
</dbReference>
<protein>
    <submittedName>
        <fullName evidence="2">Uncharacterized protein</fullName>
    </submittedName>
</protein>